<proteinExistence type="predicted"/>
<keyword evidence="1" id="KW-0175">Coiled coil</keyword>
<gene>
    <name evidence="2" type="ORF">SLS59_009439</name>
</gene>
<feature type="coiled-coil region" evidence="1">
    <location>
        <begin position="136"/>
        <end position="163"/>
    </location>
</feature>
<evidence type="ECO:0000256" key="1">
    <source>
        <dbReference type="SAM" id="Coils"/>
    </source>
</evidence>
<name>A0ABR3QLD5_9PLEO</name>
<sequence>MFNYSSDPGFFGPPRHRRYHSSWNVDMYESSNAFSSHEDLRYQIDLTTAPPSALNMRTYERTIWPESSSTSLTTTTSTATDLPAQVHAFISRAARLSTYLAHIAGLVEPLKKTDEYVNDFDLGNILQEGKGLHAAMQRFEEQFDEMQGMLEELEYEKRAARKAIGGDESGGRGWTRAKKGRY</sequence>
<evidence type="ECO:0000313" key="2">
    <source>
        <dbReference type="EMBL" id="KAL1592970.1"/>
    </source>
</evidence>
<comment type="caution">
    <text evidence="2">The sequence shown here is derived from an EMBL/GenBank/DDBJ whole genome shotgun (WGS) entry which is preliminary data.</text>
</comment>
<dbReference type="Proteomes" id="UP001521222">
    <property type="component" value="Unassembled WGS sequence"/>
</dbReference>
<keyword evidence="3" id="KW-1185">Reference proteome</keyword>
<reference evidence="2 3" key="1">
    <citation type="submission" date="2024-02" db="EMBL/GenBank/DDBJ databases">
        <title>De novo assembly and annotation of 12 fungi associated with fruit tree decline syndrome in Ontario, Canada.</title>
        <authorList>
            <person name="Sulman M."/>
            <person name="Ellouze W."/>
            <person name="Ilyukhin E."/>
        </authorList>
    </citation>
    <scope>NUCLEOTIDE SEQUENCE [LARGE SCALE GENOMIC DNA]</scope>
    <source>
        <strain evidence="2 3">M97-236</strain>
    </source>
</reference>
<accession>A0ABR3QLD5</accession>
<protein>
    <submittedName>
        <fullName evidence="2">Uncharacterized protein</fullName>
    </submittedName>
</protein>
<dbReference type="EMBL" id="JAKIXB020000043">
    <property type="protein sequence ID" value="KAL1592970.1"/>
    <property type="molecule type" value="Genomic_DNA"/>
</dbReference>
<organism evidence="2 3">
    <name type="scientific">Nothophoma quercina</name>
    <dbReference type="NCBI Taxonomy" id="749835"/>
    <lineage>
        <taxon>Eukaryota</taxon>
        <taxon>Fungi</taxon>
        <taxon>Dikarya</taxon>
        <taxon>Ascomycota</taxon>
        <taxon>Pezizomycotina</taxon>
        <taxon>Dothideomycetes</taxon>
        <taxon>Pleosporomycetidae</taxon>
        <taxon>Pleosporales</taxon>
        <taxon>Pleosporineae</taxon>
        <taxon>Didymellaceae</taxon>
        <taxon>Nothophoma</taxon>
    </lineage>
</organism>
<evidence type="ECO:0000313" key="3">
    <source>
        <dbReference type="Proteomes" id="UP001521222"/>
    </source>
</evidence>